<keyword evidence="3" id="KW-1185">Reference proteome</keyword>
<dbReference type="Gene3D" id="3.30.1370.110">
    <property type="match status" value="1"/>
</dbReference>
<feature type="domain" description="Smr" evidence="1">
    <location>
        <begin position="93"/>
        <end position="195"/>
    </location>
</feature>
<keyword evidence="2" id="KW-0540">Nuclease</keyword>
<protein>
    <submittedName>
        <fullName evidence="2">DNA-nicking Smr family endonuclease</fullName>
    </submittedName>
</protein>
<evidence type="ECO:0000313" key="3">
    <source>
        <dbReference type="Proteomes" id="UP001223743"/>
    </source>
</evidence>
<dbReference type="Pfam" id="PF01713">
    <property type="entry name" value="Smr"/>
    <property type="match status" value="1"/>
</dbReference>
<dbReference type="EMBL" id="JAUSWJ010000001">
    <property type="protein sequence ID" value="MDQ0517015.1"/>
    <property type="molecule type" value="Genomic_DNA"/>
</dbReference>
<accession>A0ABU0M7S5</accession>
<dbReference type="InterPro" id="IPR036063">
    <property type="entry name" value="Smr_dom_sf"/>
</dbReference>
<evidence type="ECO:0000313" key="2">
    <source>
        <dbReference type="EMBL" id="MDQ0517015.1"/>
    </source>
</evidence>
<dbReference type="PROSITE" id="PS50828">
    <property type="entry name" value="SMR"/>
    <property type="match status" value="1"/>
</dbReference>
<keyword evidence="2" id="KW-0378">Hydrolase</keyword>
<dbReference type="Proteomes" id="UP001223743">
    <property type="component" value="Unassembled WGS sequence"/>
</dbReference>
<keyword evidence="2" id="KW-0255">Endonuclease</keyword>
<dbReference type="PANTHER" id="PTHR35562">
    <property type="entry name" value="DNA ENDONUCLEASE SMRA-RELATED"/>
    <property type="match status" value="1"/>
</dbReference>
<dbReference type="RefSeq" id="WP_266278857.1">
    <property type="nucleotide sequence ID" value="NZ_JAPKNF010000001.1"/>
</dbReference>
<dbReference type="GO" id="GO:0004519">
    <property type="term" value="F:endonuclease activity"/>
    <property type="evidence" value="ECO:0007669"/>
    <property type="project" value="UniProtKB-KW"/>
</dbReference>
<name>A0ABU0M7S5_9HYPH</name>
<gene>
    <name evidence="2" type="ORF">QO015_002628</name>
</gene>
<organism evidence="2 3">
    <name type="scientific">Kaistia geumhonensis</name>
    <dbReference type="NCBI Taxonomy" id="410839"/>
    <lineage>
        <taxon>Bacteria</taxon>
        <taxon>Pseudomonadati</taxon>
        <taxon>Pseudomonadota</taxon>
        <taxon>Alphaproteobacteria</taxon>
        <taxon>Hyphomicrobiales</taxon>
        <taxon>Kaistiaceae</taxon>
        <taxon>Kaistia</taxon>
    </lineage>
</organism>
<proteinExistence type="predicted"/>
<sequence>MTRRRRGLSEEERTLWATVARTAVPLRPDDAVEPEAPPAPPEIDAAMLASVPPAETTGAPAARAKPSVPPLSPIERRVLSRVARGTLGIDGRIDLHGMTQHDAHLALRAFLVSAQLRGAKTVLVITGKGFRESRGEPHLAHANLHAAHFGEQERGVLRRRVPQWLAEPGLRDIVLGFDEAHRSHGGGGALYVRLRRRREPVR</sequence>
<reference evidence="2 3" key="1">
    <citation type="submission" date="2023-07" db="EMBL/GenBank/DDBJ databases">
        <title>Genomic Encyclopedia of Type Strains, Phase IV (KMG-IV): sequencing the most valuable type-strain genomes for metagenomic binning, comparative biology and taxonomic classification.</title>
        <authorList>
            <person name="Goeker M."/>
        </authorList>
    </citation>
    <scope>NUCLEOTIDE SEQUENCE [LARGE SCALE GENOMIC DNA]</scope>
    <source>
        <strain evidence="2 3">B1-1</strain>
    </source>
</reference>
<dbReference type="PANTHER" id="PTHR35562:SF2">
    <property type="entry name" value="DNA ENDONUCLEASE SMRA-RELATED"/>
    <property type="match status" value="1"/>
</dbReference>
<evidence type="ECO:0000259" key="1">
    <source>
        <dbReference type="PROSITE" id="PS50828"/>
    </source>
</evidence>
<dbReference type="InterPro" id="IPR002625">
    <property type="entry name" value="Smr_dom"/>
</dbReference>
<dbReference type="SUPFAM" id="SSF160443">
    <property type="entry name" value="SMR domain-like"/>
    <property type="match status" value="1"/>
</dbReference>
<comment type="caution">
    <text evidence="2">The sequence shown here is derived from an EMBL/GenBank/DDBJ whole genome shotgun (WGS) entry which is preliminary data.</text>
</comment>